<dbReference type="InterPro" id="IPR058031">
    <property type="entry name" value="AAA_lid_NorR"/>
</dbReference>
<dbReference type="Gene3D" id="1.10.8.60">
    <property type="match status" value="1"/>
</dbReference>
<evidence type="ECO:0000256" key="1">
    <source>
        <dbReference type="ARBA" id="ARBA00022741"/>
    </source>
</evidence>
<dbReference type="InterPro" id="IPR027417">
    <property type="entry name" value="P-loop_NTPase"/>
</dbReference>
<keyword evidence="5" id="KW-0804">Transcription</keyword>
<evidence type="ECO:0000259" key="6">
    <source>
        <dbReference type="PROSITE" id="PS50045"/>
    </source>
</evidence>
<dbReference type="InterPro" id="IPR009057">
    <property type="entry name" value="Homeodomain-like_sf"/>
</dbReference>
<dbReference type="InterPro" id="IPR003593">
    <property type="entry name" value="AAA+_ATPase"/>
</dbReference>
<dbReference type="EMBL" id="CP118224">
    <property type="protein sequence ID" value="WMC11851.1"/>
    <property type="molecule type" value="Genomic_DNA"/>
</dbReference>
<dbReference type="InterPro" id="IPR002197">
    <property type="entry name" value="HTH_Fis"/>
</dbReference>
<reference evidence="7 8" key="1">
    <citation type="submission" date="2023-02" db="EMBL/GenBank/DDBJ databases">
        <title>Complete genome sequence of a novel bacterium Oceanimonas sp. NTOU-MSR1 isolated from marine coast sediment.</title>
        <authorList>
            <person name="Yang H.-T."/>
            <person name="Chen Y.-L."/>
            <person name="Ho Y.-N."/>
        </authorList>
    </citation>
    <scope>NUCLEOTIDE SEQUENCE [LARGE SCALE GENOMIC DNA]</scope>
    <source>
        <strain evidence="7 8">NTOU-MSR1</strain>
    </source>
</reference>
<dbReference type="AlphaFoldDB" id="A0AA50KP80"/>
<dbReference type="Gene3D" id="1.10.10.60">
    <property type="entry name" value="Homeodomain-like"/>
    <property type="match status" value="1"/>
</dbReference>
<organism evidence="7 8">
    <name type="scientific">Oceanimonas pelagia</name>
    <dbReference type="NCBI Taxonomy" id="3028314"/>
    <lineage>
        <taxon>Bacteria</taxon>
        <taxon>Pseudomonadati</taxon>
        <taxon>Pseudomonadota</taxon>
        <taxon>Gammaproteobacteria</taxon>
        <taxon>Aeromonadales</taxon>
        <taxon>Aeromonadaceae</taxon>
        <taxon>Oceanimonas</taxon>
    </lineage>
</organism>
<evidence type="ECO:0000256" key="2">
    <source>
        <dbReference type="ARBA" id="ARBA00022840"/>
    </source>
</evidence>
<dbReference type="SUPFAM" id="SSF52540">
    <property type="entry name" value="P-loop containing nucleoside triphosphate hydrolases"/>
    <property type="match status" value="1"/>
</dbReference>
<proteinExistence type="predicted"/>
<dbReference type="Gene3D" id="3.40.50.300">
    <property type="entry name" value="P-loop containing nucleotide triphosphate hydrolases"/>
    <property type="match status" value="1"/>
</dbReference>
<evidence type="ECO:0000256" key="5">
    <source>
        <dbReference type="ARBA" id="ARBA00023163"/>
    </source>
</evidence>
<dbReference type="FunFam" id="3.40.50.300:FF:000006">
    <property type="entry name" value="DNA-binding transcriptional regulator NtrC"/>
    <property type="match status" value="1"/>
</dbReference>
<accession>A0AA50KP80</accession>
<dbReference type="PANTHER" id="PTHR32071:SF77">
    <property type="entry name" value="TRANSCRIPTIONAL REGULATORY PROTEIN"/>
    <property type="match status" value="1"/>
</dbReference>
<name>A0AA50KP80_9GAMM</name>
<dbReference type="InterPro" id="IPR003018">
    <property type="entry name" value="GAF"/>
</dbReference>
<dbReference type="SUPFAM" id="SSF46689">
    <property type="entry name" value="Homeodomain-like"/>
    <property type="match status" value="1"/>
</dbReference>
<evidence type="ECO:0000256" key="4">
    <source>
        <dbReference type="ARBA" id="ARBA00023125"/>
    </source>
</evidence>
<dbReference type="Pfam" id="PF02954">
    <property type="entry name" value="HTH_8"/>
    <property type="match status" value="1"/>
</dbReference>
<dbReference type="SMART" id="SM00382">
    <property type="entry name" value="AAA"/>
    <property type="match status" value="1"/>
</dbReference>
<dbReference type="KEGG" id="ope:PU634_05655"/>
<keyword evidence="4" id="KW-0238">DNA-binding</keyword>
<dbReference type="GO" id="GO:0043565">
    <property type="term" value="F:sequence-specific DNA binding"/>
    <property type="evidence" value="ECO:0007669"/>
    <property type="project" value="InterPro"/>
</dbReference>
<keyword evidence="2" id="KW-0067">ATP-binding</keyword>
<dbReference type="Pfam" id="PF00158">
    <property type="entry name" value="Sigma54_activat"/>
    <property type="match status" value="1"/>
</dbReference>
<feature type="domain" description="Sigma-54 factor interaction" evidence="6">
    <location>
        <begin position="263"/>
        <end position="498"/>
    </location>
</feature>
<dbReference type="InterPro" id="IPR029016">
    <property type="entry name" value="GAF-like_dom_sf"/>
</dbReference>
<dbReference type="Pfam" id="PF25601">
    <property type="entry name" value="AAA_lid_14"/>
    <property type="match status" value="1"/>
</dbReference>
<evidence type="ECO:0000256" key="3">
    <source>
        <dbReference type="ARBA" id="ARBA00023015"/>
    </source>
</evidence>
<keyword evidence="1" id="KW-0547">Nucleotide-binding</keyword>
<dbReference type="PANTHER" id="PTHR32071">
    <property type="entry name" value="TRANSCRIPTIONAL REGULATORY PROTEIN"/>
    <property type="match status" value="1"/>
</dbReference>
<sequence>MTMIYPASTPQPGELLIRSWQRSQTFGLQRHHTADPCCLSPAELRRRQQRHRHLLSLLQKAMPLFEQWQQGRHCRLLFADAEGTILLSTGDSRFGDRARRLALATGARWHEQTMGTNAIGTALLEQQEVSVLGEQHYMHANGTISCSASPVFSPAGELLGVIDISSEAGEHSTDMLLTARLMALTMENALVSEQQDACWLVSLASDAAGLQQPWSALIALREDGRLLGANRRARQWLPRLDPAALLRQLRQGELTPWGEGMALLSRKPAPARPRPQADHSPEAAALKLLNHGVPLLLQGETGTGKDHRVRRLHRQSRRAQGPLVAVNCGALPAELIEAELFGHAPGAFTGSHKAGRTGYVRAAHRGILFLDEIGELPLAAQTRLLRVLQEKTVVPLGCHEPEPVDFCVIAASHKNLATMVAEGRFREDLYFRLNGYTLTLPPLREYTRPAFEQLVEQLLNELHGEHCRLAPGLMARLYACPWPGNIRQLRQVLEVAGILADGGMIELHHLPGLPTPGEAKPAVQDLKTTTEQRIRQVLAECDGNVSEAARRLGISRTTLYARLKAPR</sequence>
<dbReference type="Gene3D" id="3.30.450.40">
    <property type="match status" value="1"/>
</dbReference>
<dbReference type="InterPro" id="IPR002078">
    <property type="entry name" value="Sigma_54_int"/>
</dbReference>
<dbReference type="Proteomes" id="UP001223802">
    <property type="component" value="Chromosome"/>
</dbReference>
<keyword evidence="8" id="KW-1185">Reference proteome</keyword>
<evidence type="ECO:0000313" key="7">
    <source>
        <dbReference type="EMBL" id="WMC11851.1"/>
    </source>
</evidence>
<keyword evidence="3" id="KW-0805">Transcription regulation</keyword>
<dbReference type="PROSITE" id="PS50045">
    <property type="entry name" value="SIGMA54_INTERACT_4"/>
    <property type="match status" value="1"/>
</dbReference>
<dbReference type="Pfam" id="PF01590">
    <property type="entry name" value="GAF"/>
    <property type="match status" value="1"/>
</dbReference>
<dbReference type="GO" id="GO:0005524">
    <property type="term" value="F:ATP binding"/>
    <property type="evidence" value="ECO:0007669"/>
    <property type="project" value="UniProtKB-KW"/>
</dbReference>
<dbReference type="GO" id="GO:0006355">
    <property type="term" value="P:regulation of DNA-templated transcription"/>
    <property type="evidence" value="ECO:0007669"/>
    <property type="project" value="InterPro"/>
</dbReference>
<dbReference type="CDD" id="cd00009">
    <property type="entry name" value="AAA"/>
    <property type="match status" value="1"/>
</dbReference>
<gene>
    <name evidence="7" type="ORF">PU634_05655</name>
</gene>
<dbReference type="PRINTS" id="PR01590">
    <property type="entry name" value="HTHFIS"/>
</dbReference>
<evidence type="ECO:0000313" key="8">
    <source>
        <dbReference type="Proteomes" id="UP001223802"/>
    </source>
</evidence>
<protein>
    <submittedName>
        <fullName evidence="7">Sigma-54-dependent Fis family transcriptional regulator</fullName>
    </submittedName>
</protein>
<dbReference type="RefSeq" id="WP_306763086.1">
    <property type="nucleotide sequence ID" value="NZ_CP118224.1"/>
</dbReference>